<keyword evidence="2" id="KW-1133">Transmembrane helix</keyword>
<dbReference type="EMBL" id="CAACVJ010000645">
    <property type="protein sequence ID" value="VEP18046.1"/>
    <property type="molecule type" value="Genomic_DNA"/>
</dbReference>
<organism evidence="4 5">
    <name type="scientific">Hyella patelloides LEGE 07179</name>
    <dbReference type="NCBI Taxonomy" id="945734"/>
    <lineage>
        <taxon>Bacteria</taxon>
        <taxon>Bacillati</taxon>
        <taxon>Cyanobacteriota</taxon>
        <taxon>Cyanophyceae</taxon>
        <taxon>Pleurocapsales</taxon>
        <taxon>Hyellaceae</taxon>
        <taxon>Hyella</taxon>
    </lineage>
</organism>
<evidence type="ECO:0000256" key="1">
    <source>
        <dbReference type="ARBA" id="ARBA00008779"/>
    </source>
</evidence>
<dbReference type="RefSeq" id="WP_144867331.1">
    <property type="nucleotide sequence ID" value="NZ_LR213827.1"/>
</dbReference>
<feature type="transmembrane region" description="Helical" evidence="2">
    <location>
        <begin position="6"/>
        <end position="22"/>
    </location>
</feature>
<keyword evidence="2" id="KW-0812">Transmembrane</keyword>
<dbReference type="Proteomes" id="UP000320055">
    <property type="component" value="Unassembled WGS sequence"/>
</dbReference>
<dbReference type="PANTHER" id="PTHR42693:SF33">
    <property type="entry name" value="ARYLSULFATASE"/>
    <property type="match status" value="1"/>
</dbReference>
<feature type="domain" description="Sulfatase N-terminal" evidence="3">
    <location>
        <begin position="174"/>
        <end position="306"/>
    </location>
</feature>
<accession>A0A563W306</accession>
<evidence type="ECO:0000313" key="4">
    <source>
        <dbReference type="EMBL" id="VEP18046.1"/>
    </source>
</evidence>
<dbReference type="InterPro" id="IPR017850">
    <property type="entry name" value="Alkaline_phosphatase_core_sf"/>
</dbReference>
<dbReference type="InterPro" id="IPR050738">
    <property type="entry name" value="Sulfatase"/>
</dbReference>
<dbReference type="SUPFAM" id="SSF53649">
    <property type="entry name" value="Alkaline phosphatase-like"/>
    <property type="match status" value="1"/>
</dbReference>
<sequence length="428" mass="48617">MKVFSFWFSFKALFQAFCVLFWKKNLVKNLLLLIYFAIAIIFFNPSSVSATIPRAERAVLFYFDGLHPDAISRFDLPNLKQLQAEGTTVETAIMTFPWHPTTGAYGQMHTTSLPNPITMTGNLFLQPNQPMLQDMFPRDVETAIATGSKAYDSISSGFDIVNLLDTSDAEITDIILETLEQHDPKFYRIQLQDVGRAGYQTINAPDGTPWQADIWHPDSPYEEAVKEADRQLGRFIAKMEELGRWDNTFFVFMADGQSRHGWHIPMDEESWQTPMIFHGPNVKSGQTIPYAEIIDVIPTMANALGIEPPNSGAGSGRVLESIFEDRTETTSDVPRRMLQFNQQIEQYLLLTAELRLLSVKDPRADNVLMLERNANALAFIDGIDGVSPFLGIEQIDRWSEAESFDQLLERNQAALEYLRQQLARFKTE</sequence>
<keyword evidence="5" id="KW-1185">Reference proteome</keyword>
<evidence type="ECO:0000259" key="3">
    <source>
        <dbReference type="Pfam" id="PF00884"/>
    </source>
</evidence>
<proteinExistence type="inferred from homology"/>
<feature type="transmembrane region" description="Helical" evidence="2">
    <location>
        <begin position="29"/>
        <end position="48"/>
    </location>
</feature>
<dbReference type="Pfam" id="PF00884">
    <property type="entry name" value="Sulfatase"/>
    <property type="match status" value="1"/>
</dbReference>
<dbReference type="GO" id="GO:0004065">
    <property type="term" value="F:arylsulfatase activity"/>
    <property type="evidence" value="ECO:0007669"/>
    <property type="project" value="TreeGrafter"/>
</dbReference>
<dbReference type="Gene3D" id="3.40.720.10">
    <property type="entry name" value="Alkaline Phosphatase, subunit A"/>
    <property type="match status" value="1"/>
</dbReference>
<dbReference type="InterPro" id="IPR000917">
    <property type="entry name" value="Sulfatase_N"/>
</dbReference>
<keyword evidence="2" id="KW-0472">Membrane</keyword>
<dbReference type="AlphaFoldDB" id="A0A563W306"/>
<reference evidence="4 5" key="1">
    <citation type="submission" date="2019-01" db="EMBL/GenBank/DDBJ databases">
        <authorList>
            <person name="Brito A."/>
        </authorList>
    </citation>
    <scope>NUCLEOTIDE SEQUENCE [LARGE SCALE GENOMIC DNA]</scope>
    <source>
        <strain evidence="4">1</strain>
    </source>
</reference>
<protein>
    <submittedName>
        <fullName evidence="4">Putative Sulfatase</fullName>
    </submittedName>
</protein>
<evidence type="ECO:0000256" key="2">
    <source>
        <dbReference type="SAM" id="Phobius"/>
    </source>
</evidence>
<dbReference type="OrthoDB" id="279611at2"/>
<name>A0A563W306_9CYAN</name>
<gene>
    <name evidence="4" type="ORF">H1P_680014</name>
</gene>
<comment type="similarity">
    <text evidence="1">Belongs to the sulfatase family.</text>
</comment>
<evidence type="ECO:0000313" key="5">
    <source>
        <dbReference type="Proteomes" id="UP000320055"/>
    </source>
</evidence>
<dbReference type="PANTHER" id="PTHR42693">
    <property type="entry name" value="ARYLSULFATASE FAMILY MEMBER"/>
    <property type="match status" value="1"/>
</dbReference>